<organism evidence="2 3">
    <name type="scientific">Desulfosalsimonas propionicica</name>
    <dbReference type="NCBI Taxonomy" id="332175"/>
    <lineage>
        <taxon>Bacteria</taxon>
        <taxon>Pseudomonadati</taxon>
        <taxon>Thermodesulfobacteriota</taxon>
        <taxon>Desulfobacteria</taxon>
        <taxon>Desulfobacterales</taxon>
        <taxon>Desulfosalsimonadaceae</taxon>
        <taxon>Desulfosalsimonas</taxon>
    </lineage>
</organism>
<gene>
    <name evidence="2" type="ORF">HNR65_000399</name>
</gene>
<keyword evidence="1" id="KW-0472">Membrane</keyword>
<proteinExistence type="predicted"/>
<accession>A0A7W0C6N3</accession>
<keyword evidence="3" id="KW-1185">Reference proteome</keyword>
<reference evidence="2 3" key="1">
    <citation type="submission" date="2020-07" db="EMBL/GenBank/DDBJ databases">
        <title>Genomic Encyclopedia of Type Strains, Phase IV (KMG-IV): sequencing the most valuable type-strain genomes for metagenomic binning, comparative biology and taxonomic classification.</title>
        <authorList>
            <person name="Goeker M."/>
        </authorList>
    </citation>
    <scope>NUCLEOTIDE SEQUENCE [LARGE SCALE GENOMIC DNA]</scope>
    <source>
        <strain evidence="2 3">DSM 17721</strain>
    </source>
</reference>
<feature type="transmembrane region" description="Helical" evidence="1">
    <location>
        <begin position="12"/>
        <end position="31"/>
    </location>
</feature>
<dbReference type="AlphaFoldDB" id="A0A7W0C6N3"/>
<dbReference type="Proteomes" id="UP000525298">
    <property type="component" value="Unassembled WGS sequence"/>
</dbReference>
<evidence type="ECO:0000313" key="2">
    <source>
        <dbReference type="EMBL" id="MBA2880092.1"/>
    </source>
</evidence>
<keyword evidence="1" id="KW-0812">Transmembrane</keyword>
<keyword evidence="1" id="KW-1133">Transmembrane helix</keyword>
<comment type="caution">
    <text evidence="2">The sequence shown here is derived from an EMBL/GenBank/DDBJ whole genome shotgun (WGS) entry which is preliminary data.</text>
</comment>
<dbReference type="RefSeq" id="WP_181549759.1">
    <property type="nucleotide sequence ID" value="NZ_JACDUS010000001.1"/>
</dbReference>
<sequence>MGNLSFNSRMHRIVVVVVIFVLLGVLAFLGWHRFMQWHEDRVDSAVLQERQKQEQKREQIEQKQVLDWLEEKSGGRKSEELSESRMREVFGEPVLSDSPGMESRSTSCRRLERKIEAFFAYLDKKRDVGSRDSGQKKKSYDVFEQILADLIAKPPLINDETRDLVSLMRNQAHFFRTLNKQRVELVLEILQSEKDVVEPAMADFYDYYVYKQCCRQSSKDCISEESLYRYAGFFLHTLSGKSYLMRRHPVVRTLIRYYSVLILDLANEKGLNRHGIDIRPHIKLVLNDVVAQENLIFQQRYIRQLRDLQEKYRF</sequence>
<evidence type="ECO:0000256" key="1">
    <source>
        <dbReference type="SAM" id="Phobius"/>
    </source>
</evidence>
<dbReference type="EMBL" id="JACDUS010000001">
    <property type="protein sequence ID" value="MBA2880092.1"/>
    <property type="molecule type" value="Genomic_DNA"/>
</dbReference>
<protein>
    <submittedName>
        <fullName evidence="2">Uncharacterized protein</fullName>
    </submittedName>
</protein>
<name>A0A7W0C6N3_9BACT</name>
<evidence type="ECO:0000313" key="3">
    <source>
        <dbReference type="Proteomes" id="UP000525298"/>
    </source>
</evidence>